<dbReference type="Gene3D" id="2.60.120.10">
    <property type="entry name" value="Jelly Rolls"/>
    <property type="match status" value="1"/>
</dbReference>
<accession>A0ABZ0S0Z0</accession>
<name>A0ABZ0S0Z0_9BACI</name>
<organism evidence="2 3">
    <name type="scientific">Lysinibacillus louembei</name>
    <dbReference type="NCBI Taxonomy" id="1470088"/>
    <lineage>
        <taxon>Bacteria</taxon>
        <taxon>Bacillati</taxon>
        <taxon>Bacillota</taxon>
        <taxon>Bacilli</taxon>
        <taxon>Bacillales</taxon>
        <taxon>Bacillaceae</taxon>
        <taxon>Lysinibacillus</taxon>
    </lineage>
</organism>
<dbReference type="InterPro" id="IPR013096">
    <property type="entry name" value="Cupin_2"/>
</dbReference>
<feature type="domain" description="Cupin type-2" evidence="1">
    <location>
        <begin position="32"/>
        <end position="95"/>
    </location>
</feature>
<reference evidence="2 3" key="1">
    <citation type="submission" date="2023-09" db="EMBL/GenBank/DDBJ databases">
        <authorList>
            <person name="Page C.A."/>
            <person name="Perez-Diaz I.M."/>
        </authorList>
    </citation>
    <scope>NUCLEOTIDE SEQUENCE [LARGE SCALE GENOMIC DNA]</scope>
    <source>
        <strain evidence="2 3">Ll15</strain>
    </source>
</reference>
<evidence type="ECO:0000259" key="1">
    <source>
        <dbReference type="Pfam" id="PF07883"/>
    </source>
</evidence>
<evidence type="ECO:0000313" key="2">
    <source>
        <dbReference type="EMBL" id="WPK13319.1"/>
    </source>
</evidence>
<dbReference type="EMBL" id="CP137624">
    <property type="protein sequence ID" value="WPK13319.1"/>
    <property type="molecule type" value="Genomic_DNA"/>
</dbReference>
<dbReference type="SUPFAM" id="SSF51182">
    <property type="entry name" value="RmlC-like cupins"/>
    <property type="match status" value="1"/>
</dbReference>
<dbReference type="RefSeq" id="WP_319837851.1">
    <property type="nucleotide sequence ID" value="NZ_CP137624.1"/>
</dbReference>
<dbReference type="InterPro" id="IPR014710">
    <property type="entry name" value="RmlC-like_jellyroll"/>
</dbReference>
<dbReference type="Proteomes" id="UP001322664">
    <property type="component" value="Chromosome"/>
</dbReference>
<gene>
    <name evidence="2" type="ORF">R6U77_06495</name>
</gene>
<proteinExistence type="predicted"/>
<dbReference type="PANTHER" id="PTHR37694:SF1">
    <property type="entry name" value="SLR8022 PROTEIN"/>
    <property type="match status" value="1"/>
</dbReference>
<sequence length="99" mass="10902">MQHIQIEQLLQDKVKHAGKVAAGAGYDVMNIQLKAGESIAEHTAPGEVLIICRKGRVKFDVEGQITELDADALLMLEPNEKHSLEAVEDCEVVVVRLKK</sequence>
<evidence type="ECO:0000313" key="3">
    <source>
        <dbReference type="Proteomes" id="UP001322664"/>
    </source>
</evidence>
<keyword evidence="3" id="KW-1185">Reference proteome</keyword>
<dbReference type="InterPro" id="IPR011051">
    <property type="entry name" value="RmlC_Cupin_sf"/>
</dbReference>
<protein>
    <submittedName>
        <fullName evidence="2">Cupin domain-containing protein</fullName>
    </submittedName>
</protein>
<dbReference type="PANTHER" id="PTHR37694">
    <property type="entry name" value="SLR8022 PROTEIN"/>
    <property type="match status" value="1"/>
</dbReference>
<dbReference type="Pfam" id="PF07883">
    <property type="entry name" value="Cupin_2"/>
    <property type="match status" value="1"/>
</dbReference>